<evidence type="ECO:0000313" key="3">
    <source>
        <dbReference type="EMBL" id="EDW59275.1"/>
    </source>
</evidence>
<reference evidence="3 4" key="1">
    <citation type="journal article" date="2007" name="Nature">
        <title>Evolution of genes and genomes on the Drosophila phylogeny.</title>
        <authorList>
            <consortium name="Drosophila 12 Genomes Consortium"/>
            <person name="Clark A.G."/>
            <person name="Eisen M.B."/>
            <person name="Smith D.R."/>
            <person name="Bergman C.M."/>
            <person name="Oliver B."/>
            <person name="Markow T.A."/>
            <person name="Kaufman T.C."/>
            <person name="Kellis M."/>
            <person name="Gelbart W."/>
            <person name="Iyer V.N."/>
            <person name="Pollard D.A."/>
            <person name="Sackton T.B."/>
            <person name="Larracuente A.M."/>
            <person name="Singh N.D."/>
            <person name="Abad J.P."/>
            <person name="Abt D.N."/>
            <person name="Adryan B."/>
            <person name="Aguade M."/>
            <person name="Akashi H."/>
            <person name="Anderson W.W."/>
            <person name="Aquadro C.F."/>
            <person name="Ardell D.H."/>
            <person name="Arguello R."/>
            <person name="Artieri C.G."/>
            <person name="Barbash D.A."/>
            <person name="Barker D."/>
            <person name="Barsanti P."/>
            <person name="Batterham P."/>
            <person name="Batzoglou S."/>
            <person name="Begun D."/>
            <person name="Bhutkar A."/>
            <person name="Blanco E."/>
            <person name="Bosak S.A."/>
            <person name="Bradley R.K."/>
            <person name="Brand A.D."/>
            <person name="Brent M.R."/>
            <person name="Brooks A.N."/>
            <person name="Brown R.H."/>
            <person name="Butlin R.K."/>
            <person name="Caggese C."/>
            <person name="Calvi B.R."/>
            <person name="Bernardo de Carvalho A."/>
            <person name="Caspi A."/>
            <person name="Castrezana S."/>
            <person name="Celniker S.E."/>
            <person name="Chang J.L."/>
            <person name="Chapple C."/>
            <person name="Chatterji S."/>
            <person name="Chinwalla A."/>
            <person name="Civetta A."/>
            <person name="Clifton S.W."/>
            <person name="Comeron J.M."/>
            <person name="Costello J.C."/>
            <person name="Coyne J.A."/>
            <person name="Daub J."/>
            <person name="David R.G."/>
            <person name="Delcher A.L."/>
            <person name="Delehaunty K."/>
            <person name="Do C.B."/>
            <person name="Ebling H."/>
            <person name="Edwards K."/>
            <person name="Eickbush T."/>
            <person name="Evans J.D."/>
            <person name="Filipski A."/>
            <person name="Findeiss S."/>
            <person name="Freyhult E."/>
            <person name="Fulton L."/>
            <person name="Fulton R."/>
            <person name="Garcia A.C."/>
            <person name="Gardiner A."/>
            <person name="Garfield D.A."/>
            <person name="Garvin B.E."/>
            <person name="Gibson G."/>
            <person name="Gilbert D."/>
            <person name="Gnerre S."/>
            <person name="Godfrey J."/>
            <person name="Good R."/>
            <person name="Gotea V."/>
            <person name="Gravely B."/>
            <person name="Greenberg A.J."/>
            <person name="Griffiths-Jones S."/>
            <person name="Gross S."/>
            <person name="Guigo R."/>
            <person name="Gustafson E.A."/>
            <person name="Haerty W."/>
            <person name="Hahn M.W."/>
            <person name="Halligan D.L."/>
            <person name="Halpern A.L."/>
            <person name="Halter G.M."/>
            <person name="Han M.V."/>
            <person name="Heger A."/>
            <person name="Hillier L."/>
            <person name="Hinrichs A.S."/>
            <person name="Holmes I."/>
            <person name="Hoskins R.A."/>
            <person name="Hubisz M.J."/>
            <person name="Hultmark D."/>
            <person name="Huntley M.A."/>
            <person name="Jaffe D.B."/>
            <person name="Jagadeeshan S."/>
            <person name="Jeck W.R."/>
            <person name="Johnson J."/>
            <person name="Jones C.D."/>
            <person name="Jordan W.C."/>
            <person name="Karpen G.H."/>
            <person name="Kataoka E."/>
            <person name="Keightley P.D."/>
            <person name="Kheradpour P."/>
            <person name="Kirkness E.F."/>
            <person name="Koerich L.B."/>
            <person name="Kristiansen K."/>
            <person name="Kudrna D."/>
            <person name="Kulathinal R.J."/>
            <person name="Kumar S."/>
            <person name="Kwok R."/>
            <person name="Lander E."/>
            <person name="Langley C.H."/>
            <person name="Lapoint R."/>
            <person name="Lazzaro B.P."/>
            <person name="Lee S.J."/>
            <person name="Levesque L."/>
            <person name="Li R."/>
            <person name="Lin C.F."/>
            <person name="Lin M.F."/>
            <person name="Lindblad-Toh K."/>
            <person name="Llopart A."/>
            <person name="Long M."/>
            <person name="Low L."/>
            <person name="Lozovsky E."/>
            <person name="Lu J."/>
            <person name="Luo M."/>
            <person name="Machado C.A."/>
            <person name="Makalowski W."/>
            <person name="Marzo M."/>
            <person name="Matsuda M."/>
            <person name="Matzkin L."/>
            <person name="McAllister B."/>
            <person name="McBride C.S."/>
            <person name="McKernan B."/>
            <person name="McKernan K."/>
            <person name="Mendez-Lago M."/>
            <person name="Minx P."/>
            <person name="Mollenhauer M.U."/>
            <person name="Montooth K."/>
            <person name="Mount S.M."/>
            <person name="Mu X."/>
            <person name="Myers E."/>
            <person name="Negre B."/>
            <person name="Newfeld S."/>
            <person name="Nielsen R."/>
            <person name="Noor M.A."/>
            <person name="O'Grady P."/>
            <person name="Pachter L."/>
            <person name="Papaceit M."/>
            <person name="Parisi M.J."/>
            <person name="Parisi M."/>
            <person name="Parts L."/>
            <person name="Pedersen J.S."/>
            <person name="Pesole G."/>
            <person name="Phillippy A.M."/>
            <person name="Ponting C.P."/>
            <person name="Pop M."/>
            <person name="Porcelli D."/>
            <person name="Powell J.R."/>
            <person name="Prohaska S."/>
            <person name="Pruitt K."/>
            <person name="Puig M."/>
            <person name="Quesneville H."/>
            <person name="Ram K.R."/>
            <person name="Rand D."/>
            <person name="Rasmussen M.D."/>
            <person name="Reed L.K."/>
            <person name="Reenan R."/>
            <person name="Reily A."/>
            <person name="Remington K.A."/>
            <person name="Rieger T.T."/>
            <person name="Ritchie M.G."/>
            <person name="Robin C."/>
            <person name="Rogers Y.H."/>
            <person name="Rohde C."/>
            <person name="Rozas J."/>
            <person name="Rubenfield M.J."/>
            <person name="Ruiz A."/>
            <person name="Russo S."/>
            <person name="Salzberg S.L."/>
            <person name="Sanchez-Gracia A."/>
            <person name="Saranga D.J."/>
            <person name="Sato H."/>
            <person name="Schaeffer S.W."/>
            <person name="Schatz M.C."/>
            <person name="Schlenke T."/>
            <person name="Schwartz R."/>
            <person name="Segarra C."/>
            <person name="Singh R.S."/>
            <person name="Sirot L."/>
            <person name="Sirota M."/>
            <person name="Sisneros N.B."/>
            <person name="Smith C.D."/>
            <person name="Smith T.F."/>
            <person name="Spieth J."/>
            <person name="Stage D.E."/>
            <person name="Stark A."/>
            <person name="Stephan W."/>
            <person name="Strausberg R.L."/>
            <person name="Strempel S."/>
            <person name="Sturgill D."/>
            <person name="Sutton G."/>
            <person name="Sutton G.G."/>
            <person name="Tao W."/>
            <person name="Teichmann S."/>
            <person name="Tobari Y.N."/>
            <person name="Tomimura Y."/>
            <person name="Tsolas J.M."/>
            <person name="Valente V.L."/>
            <person name="Venter E."/>
            <person name="Venter J.C."/>
            <person name="Vicario S."/>
            <person name="Vieira F.G."/>
            <person name="Vilella A.J."/>
            <person name="Villasante A."/>
            <person name="Walenz B."/>
            <person name="Wang J."/>
            <person name="Wasserman M."/>
            <person name="Watts T."/>
            <person name="Wilson D."/>
            <person name="Wilson R.K."/>
            <person name="Wing R.A."/>
            <person name="Wolfner M.F."/>
            <person name="Wong A."/>
            <person name="Wong G.K."/>
            <person name="Wu C.I."/>
            <person name="Wu G."/>
            <person name="Yamamoto D."/>
            <person name="Yang H.P."/>
            <person name="Yang S.P."/>
            <person name="Yorke J.A."/>
            <person name="Yoshida K."/>
            <person name="Zdobnov E."/>
            <person name="Zhang P."/>
            <person name="Zhang Y."/>
            <person name="Zimin A.V."/>
            <person name="Baldwin J."/>
            <person name="Abdouelleil A."/>
            <person name="Abdulkadir J."/>
            <person name="Abebe A."/>
            <person name="Abera B."/>
            <person name="Abreu J."/>
            <person name="Acer S.C."/>
            <person name="Aftuck L."/>
            <person name="Alexander A."/>
            <person name="An P."/>
            <person name="Anderson E."/>
            <person name="Anderson S."/>
            <person name="Arachi H."/>
            <person name="Azer M."/>
            <person name="Bachantsang P."/>
            <person name="Barry A."/>
            <person name="Bayul T."/>
            <person name="Berlin A."/>
            <person name="Bessette D."/>
            <person name="Bloom T."/>
            <person name="Blye J."/>
            <person name="Boguslavskiy L."/>
            <person name="Bonnet C."/>
            <person name="Boukhgalter B."/>
            <person name="Bourzgui I."/>
            <person name="Brown A."/>
            <person name="Cahill P."/>
            <person name="Channer S."/>
            <person name="Cheshatsang Y."/>
            <person name="Chuda L."/>
            <person name="Citroen M."/>
            <person name="Collymore A."/>
            <person name="Cooke P."/>
            <person name="Costello M."/>
            <person name="D'Aco K."/>
            <person name="Daza R."/>
            <person name="De Haan G."/>
            <person name="DeGray S."/>
            <person name="DeMaso C."/>
            <person name="Dhargay N."/>
            <person name="Dooley K."/>
            <person name="Dooley E."/>
            <person name="Doricent M."/>
            <person name="Dorje P."/>
            <person name="Dorjee K."/>
            <person name="Dupes A."/>
            <person name="Elong R."/>
            <person name="Falk J."/>
            <person name="Farina A."/>
            <person name="Faro S."/>
            <person name="Ferguson D."/>
            <person name="Fisher S."/>
            <person name="Foley C.D."/>
            <person name="Franke A."/>
            <person name="Friedrich D."/>
            <person name="Gadbois L."/>
            <person name="Gearin G."/>
            <person name="Gearin C.R."/>
            <person name="Giannoukos G."/>
            <person name="Goode T."/>
            <person name="Graham J."/>
            <person name="Grandbois E."/>
            <person name="Grewal S."/>
            <person name="Gyaltsen K."/>
            <person name="Hafez N."/>
            <person name="Hagos B."/>
            <person name="Hall J."/>
            <person name="Henson C."/>
            <person name="Hollinger A."/>
            <person name="Honan T."/>
            <person name="Huard M.D."/>
            <person name="Hughes L."/>
            <person name="Hurhula B."/>
            <person name="Husby M.E."/>
            <person name="Kamat A."/>
            <person name="Kanga B."/>
            <person name="Kashin S."/>
            <person name="Khazanovich D."/>
            <person name="Kisner P."/>
            <person name="Lance K."/>
            <person name="Lara M."/>
            <person name="Lee W."/>
            <person name="Lennon N."/>
            <person name="Letendre F."/>
            <person name="LeVine R."/>
            <person name="Lipovsky A."/>
            <person name="Liu X."/>
            <person name="Liu J."/>
            <person name="Liu S."/>
            <person name="Lokyitsang T."/>
            <person name="Lokyitsang Y."/>
            <person name="Lubonja R."/>
            <person name="Lui A."/>
            <person name="MacDonald P."/>
            <person name="Magnisalis V."/>
            <person name="Maru K."/>
            <person name="Matthews C."/>
            <person name="McCusker W."/>
            <person name="McDonough S."/>
            <person name="Mehta T."/>
            <person name="Meldrim J."/>
            <person name="Meneus L."/>
            <person name="Mihai O."/>
            <person name="Mihalev A."/>
            <person name="Mihova T."/>
            <person name="Mittelman R."/>
            <person name="Mlenga V."/>
            <person name="Montmayeur A."/>
            <person name="Mulrain L."/>
            <person name="Navidi A."/>
            <person name="Naylor J."/>
            <person name="Negash T."/>
            <person name="Nguyen T."/>
            <person name="Nguyen N."/>
            <person name="Nicol R."/>
            <person name="Norbu C."/>
            <person name="Norbu N."/>
            <person name="Novod N."/>
            <person name="O'Neill B."/>
            <person name="Osman S."/>
            <person name="Markiewicz E."/>
            <person name="Oyono O.L."/>
            <person name="Patti C."/>
            <person name="Phunkhang P."/>
            <person name="Pierre F."/>
            <person name="Priest M."/>
            <person name="Raghuraman S."/>
            <person name="Rege F."/>
            <person name="Reyes R."/>
            <person name="Rise C."/>
            <person name="Rogov P."/>
            <person name="Ross K."/>
            <person name="Ryan E."/>
            <person name="Settipalli S."/>
            <person name="Shea T."/>
            <person name="Sherpa N."/>
            <person name="Shi L."/>
            <person name="Shih D."/>
            <person name="Sparrow T."/>
            <person name="Spaulding J."/>
            <person name="Stalker J."/>
            <person name="Stange-Thomann N."/>
            <person name="Stavropoulos S."/>
            <person name="Stone C."/>
            <person name="Strader C."/>
            <person name="Tesfaye S."/>
            <person name="Thomson T."/>
            <person name="Thoulutsang Y."/>
            <person name="Thoulutsang D."/>
            <person name="Topham K."/>
            <person name="Topping I."/>
            <person name="Tsamla T."/>
            <person name="Vassiliev H."/>
            <person name="Vo A."/>
            <person name="Wangchuk T."/>
            <person name="Wangdi T."/>
            <person name="Weiand M."/>
            <person name="Wilkinson J."/>
            <person name="Wilson A."/>
            <person name="Yadav S."/>
            <person name="Young G."/>
            <person name="Yu Q."/>
            <person name="Zembek L."/>
            <person name="Zhong D."/>
            <person name="Zimmer A."/>
            <person name="Zwirko Z."/>
            <person name="Jaffe D.B."/>
            <person name="Alvarez P."/>
            <person name="Brockman W."/>
            <person name="Butler J."/>
            <person name="Chin C."/>
            <person name="Gnerre S."/>
            <person name="Grabherr M."/>
            <person name="Kleber M."/>
            <person name="Mauceli E."/>
            <person name="MacCallum I."/>
        </authorList>
    </citation>
    <scope>NUCLEOTIDE SEQUENCE [LARGE SCALE GENOMIC DNA]</scope>
    <source>
        <strain evidence="4">Tucson 15010-1051.87</strain>
    </source>
</reference>
<protein>
    <recommendedName>
        <fullName evidence="2">Superoxide dismutase copper/zinc binding domain-containing protein</fullName>
    </recommendedName>
</protein>
<feature type="chain" id="PRO_5002814657" description="Superoxide dismutase copper/zinc binding domain-containing protein" evidence="1">
    <location>
        <begin position="31"/>
        <end position="1159"/>
    </location>
</feature>
<keyword evidence="1" id="KW-0732">Signal</keyword>
<gene>
    <name evidence="3" type="primary">Dvir\GJ10373</name>
    <name evidence="3" type="ORF">Dvir_GJ10373</name>
</gene>
<dbReference type="OMA" id="GIWGKSL"/>
<dbReference type="SUPFAM" id="SSF49329">
    <property type="entry name" value="Cu,Zn superoxide dismutase-like"/>
    <property type="match status" value="5"/>
</dbReference>
<dbReference type="GO" id="GO:0046872">
    <property type="term" value="F:metal ion binding"/>
    <property type="evidence" value="ECO:0007669"/>
    <property type="project" value="InterPro"/>
</dbReference>
<dbReference type="InterPro" id="IPR001424">
    <property type="entry name" value="SOD_Cu_Zn_dom"/>
</dbReference>
<dbReference type="Gene3D" id="2.60.40.200">
    <property type="entry name" value="Superoxide dismutase, copper/zinc binding domain"/>
    <property type="match status" value="4"/>
</dbReference>
<dbReference type="HOGENOM" id="CLU_004514_0_0_1"/>
<feature type="domain" description="Superoxide dismutase copper/zinc binding" evidence="2">
    <location>
        <begin position="702"/>
        <end position="826"/>
    </location>
</feature>
<evidence type="ECO:0000256" key="1">
    <source>
        <dbReference type="SAM" id="SignalP"/>
    </source>
</evidence>
<dbReference type="Proteomes" id="UP000008792">
    <property type="component" value="Unassembled WGS sequence"/>
</dbReference>
<dbReference type="KEGG" id="dvi:6632433"/>
<dbReference type="eggNOG" id="ENOG502QW6R">
    <property type="taxonomic scope" value="Eukaryota"/>
</dbReference>
<organism evidence="3 4">
    <name type="scientific">Drosophila virilis</name>
    <name type="common">Fruit fly</name>
    <dbReference type="NCBI Taxonomy" id="7244"/>
    <lineage>
        <taxon>Eukaryota</taxon>
        <taxon>Metazoa</taxon>
        <taxon>Ecdysozoa</taxon>
        <taxon>Arthropoda</taxon>
        <taxon>Hexapoda</taxon>
        <taxon>Insecta</taxon>
        <taxon>Pterygota</taxon>
        <taxon>Neoptera</taxon>
        <taxon>Endopterygota</taxon>
        <taxon>Diptera</taxon>
        <taxon>Brachycera</taxon>
        <taxon>Muscomorpha</taxon>
        <taxon>Ephydroidea</taxon>
        <taxon>Drosophilidae</taxon>
        <taxon>Drosophila</taxon>
    </lineage>
</organism>
<dbReference type="InParanoid" id="B4M6J9"/>
<proteinExistence type="predicted"/>
<name>B4M6J9_DROVI</name>
<dbReference type="InterPro" id="IPR053257">
    <property type="entry name" value="Cu-only_SOD"/>
</dbReference>
<dbReference type="EMBL" id="CH940652">
    <property type="protein sequence ID" value="EDW59275.1"/>
    <property type="molecule type" value="Genomic_DNA"/>
</dbReference>
<dbReference type="OrthoDB" id="159229at2759"/>
<dbReference type="GO" id="GO:0006801">
    <property type="term" value="P:superoxide metabolic process"/>
    <property type="evidence" value="ECO:0007669"/>
    <property type="project" value="InterPro"/>
</dbReference>
<keyword evidence="4" id="KW-1185">Reference proteome</keyword>
<dbReference type="InterPro" id="IPR036423">
    <property type="entry name" value="SOD-like_Cu/Zn_dom_sf"/>
</dbReference>
<accession>B4M6J9</accession>
<dbReference type="PhylomeDB" id="B4M6J9"/>
<evidence type="ECO:0000313" key="4">
    <source>
        <dbReference type="Proteomes" id="UP000008792"/>
    </source>
</evidence>
<dbReference type="PANTHER" id="PTHR20910:SF1">
    <property type="entry name" value="SUPEROXIDE DISMUTASE COPPER_ZINC BINDING DOMAIN-CONTAINING PROTEIN"/>
    <property type="match status" value="1"/>
</dbReference>
<evidence type="ECO:0000259" key="2">
    <source>
        <dbReference type="Pfam" id="PF00080"/>
    </source>
</evidence>
<feature type="signal peptide" evidence="1">
    <location>
        <begin position="1"/>
        <end position="30"/>
    </location>
</feature>
<dbReference type="STRING" id="7244.B4M6J9"/>
<dbReference type="AlphaFoldDB" id="B4M6J9"/>
<dbReference type="PANTHER" id="PTHR20910">
    <property type="entry name" value="AGAP001623-PA"/>
    <property type="match status" value="1"/>
</dbReference>
<sequence>MPQGIQRWGAIFRQLCVILALGIATQSGAAAQHLIAYISQHGLHGEITFRQAGPQLVEIQANLEATLQYPDQVWSWAVRRFPVDYTNIEPDERCELERLGGQILSFDEELDYLVLPGNETASWQHKMQLIGDRGIWGKSLVLTEVNSNARICATITTVQMPVEHMAEARFNTPIAGSVYFRWLAPADGASGDTLIYSDLYHIQAQPAVPGQEKQGREFTQHHWKIFVTDIFKHDHHRSEDNCNFLQLVFDPQGSGPGQGIGDLDARLGRIGVAKNALRQRQRSVFRDAKLALLPSDLTIPHRTLYLVLYDNQHPDNYLACTKIRHVQTLTYKTFINSGGVKGEVTFTQRSKFDPTFLNFTLSTPHAPHVSRKFAEDVAAFRIHGLPPAPQRIGQPDYCETTGDLHNPRELQQEHVPPPGYGTQEQYALGDLSGKLQGRNKQYWHQYVLPGTSSELSGLYWDLYLPLQGRHSIAHRSLVIYTYNRSDVHNITKNIWGCSPLNQYQRNGVYQQPMFTAQVLFRYPIVGRVIFRQAAEQPWQDTTVLFEYLIQADGSTQNSTYEHRWAIHSNAPGKDFYDWQQRCLSAGGVFNPFKVDWGNRSVDDYCQPQLPAMCRLGALDARLGRLTIAGGKRNARQLSRRMFSDGNLPLSGTHSILGKSLVIYDDNGPKARGERLACSSLIGHYRRKVVAKDWYANGDALTVAGKLEITQQSEYDISNVEVQLKGLQDNGGYHIHMTPVEANLAFPCEASTLYGHWNPFEVNPKSSPPPKQGTSDQYEMGDLSGKFGRLNGLTHYEDAYNDTYLPLFGYSSIIGRSVVIHKQQKNARWACSTLERGYSPSEARELRAIASFHHPTGYAYGYIKMTQLIHNDGSQSETVIEVKLRHPGKNDRNSTRNHNWQIFVNPVGVDAAVKPTITRCVAGGYVWNPFYTQLADPLNLDLYEQECGPDNPLRCYVGDVGARLGTIDLGGERVVLTDTNFPLEAPVGAIGRSIVIFGPDHSHERFACANIEPDHNVIKYINLQKPPRFVVAQFLEELRSVMGIPEWMLDVDARKTKELHGGACIQMIIHFKGPLAHRLELDMSRLIAAGRLDAPSLFIPGYVNQKRKATISYRTCGVRDRNEKRTKTFKGSFSASLASTQPKFYILAVTVISLVFTRLL</sequence>
<dbReference type="FunCoup" id="B4M6J9">
    <property type="interactions" value="7"/>
</dbReference>
<dbReference type="Pfam" id="PF00080">
    <property type="entry name" value="Sod_Cu"/>
    <property type="match status" value="1"/>
</dbReference>